<accession>A0A438IP78</accession>
<dbReference type="InterPro" id="IPR052343">
    <property type="entry name" value="Retrotransposon-Effector_Assoc"/>
</dbReference>
<dbReference type="Proteomes" id="UP000288805">
    <property type="component" value="Unassembled WGS sequence"/>
</dbReference>
<dbReference type="CDD" id="cd01650">
    <property type="entry name" value="RT_nLTR_like"/>
    <property type="match status" value="1"/>
</dbReference>
<dbReference type="PANTHER" id="PTHR46890:SF48">
    <property type="entry name" value="RNA-DIRECTED DNA POLYMERASE"/>
    <property type="match status" value="1"/>
</dbReference>
<feature type="compositionally biased region" description="Polar residues" evidence="1">
    <location>
        <begin position="749"/>
        <end position="766"/>
    </location>
</feature>
<name>A0A438IP78_VITVI</name>
<feature type="compositionally biased region" description="Polar residues" evidence="1">
    <location>
        <begin position="479"/>
        <end position="490"/>
    </location>
</feature>
<dbReference type="SUPFAM" id="SSF56219">
    <property type="entry name" value="DNase I-like"/>
    <property type="match status" value="1"/>
</dbReference>
<feature type="compositionally biased region" description="Basic and acidic residues" evidence="1">
    <location>
        <begin position="560"/>
        <end position="594"/>
    </location>
</feature>
<evidence type="ECO:0000313" key="4">
    <source>
        <dbReference type="Proteomes" id="UP000288805"/>
    </source>
</evidence>
<proteinExistence type="predicted"/>
<sequence length="1602" mass="181658">MGCSLGTMKCKVEKFEVEKKSFQVKFEGSNGGTWVSVTERSRGFVVSVGFGREEVVWLTEHLKKAVELENTRGFTRKFRGENKIHLMEICFNNRGRFMKITEIATRRNPLLLVILEGDKGSGWEVLRRAIISVQDYSDQVGEERKKMFGNNQLSKSRYRGGRSYAEVVAENGIRSGVPLAAGKWARAVICECKEKVQDWTDEGKAIARLLGVKGMVSINPISAFKGCFLVSTAGRAKWLQEQERLLVKGRLVLLRRWSPRENMFIPGKFRRGWLVLKGLPFHLWEVDQLKFILKKWGRVTEVARETAKLLDLTKVKLWVEMHPRVVLLALLEVEDGAWKHTVAVSVIGEEGEDGNVTSETSHCRYEWLKEGGCVSQTPKFAEGLRGSIRGNECYRRELLPRACYRRSSTSMAAKRENGWEGSRLGFVEEDILGPTGPESSTKAHPVRAQKGRRSRGLHAGPDVPQTHDAAASLSFPQREGSSAKATTQPRSGDERAGVEVNLGEDGRADEFQAQISSNPSPPSEIEEESYGRRTVGCKSSGPSGLGQVQGGSMSSGLRYGSRERESVARKGKASMDQKEDFTQGEKTMDSREMWSKLFLPSADRRHGQRSSSETLPLRSAASFSEGHNLEVDGGMGSHQTRGIRESPIFRCLLPRNCNSWSKEETSTSRGVMESRKSQLKEDKGGFTAERGTILVALQSWCHLLFQEPEVKTSFWEEIVKFRKAWRPMLAPLNFVGIPVHVEEENQRADFNQMSESSTPGKSSNLMPGSPGVNEASPPEDFLIDGLYPRKMAKETKKEKCDRRLVGSVWTVRNKDWVFLPGVWGFWWDFVHLGLKKLSKEEVVLGSFSISVKFALEGCGPLWISAVYGPNSPSLRKDFWVELYDIYGLTFPLCESELLDPPLRNASFTWSNMQESPVCKRLDRFLYSNEWGQLFPQGIQETLIRKTSDHWPIALDTNPFTWGPTPFRFENMWLQHPSFKENFRNWWRGFKETDGKATTNLDAIEQDGGLTSELLGQRALRKGELEELILREEIHWRQKARVKWVKEGDCNSKFFHKVANGRRNRKYIKSLENETGLVLNNVVSITEEILLYFEKLYANPIGESWSIEEEEISKAIFQMDRDKAPGPDGFTIAVFQDCWDVIKEDLSTTKKISDFRPISLITSLYKIIAKVLSGRLRGVLHETIHSTQGAFVQGRQIMDAVLIANEIVDERRRSGEEGVVFKIDFEKAYDHVSAKGWVKASRGLRQGDPLSPFLFTLVADVLSRMLVRAEERNMMEGFRVGRNRTRVSHLQFADDTIFFSNTREEDLQTLKSLLLAFGHISGLKVNLDKSNIYGINLDHAHISRLAETLGCKASGWPILYLGLPLGGEPQAVAAKIERLQRDFLWSGIGEGKKDHLVRWDVVCKPKEIGGLGFWDISLRNLALLGKWLWSQMVTSLSLEGYFSSLSRVFLVYSICGRKWGKNSLLGRFVVGDQPLGSQYPNSEIEDLEGLCALLMECIYLLRFFPSKFVWNSQIPFKVQSFIWLFQLAKMDWVPPRSILDMMERNARIFEDKARNSESLWDSIVFLASLWAIVPEILADFHSDMLKASGPVYEEQSLHFSLEL</sequence>
<dbReference type="PROSITE" id="PS50878">
    <property type="entry name" value="RT_POL"/>
    <property type="match status" value="1"/>
</dbReference>
<feature type="region of interest" description="Disordered" evidence="1">
    <location>
        <begin position="749"/>
        <end position="773"/>
    </location>
</feature>
<dbReference type="Pfam" id="PF00078">
    <property type="entry name" value="RVT_1"/>
    <property type="match status" value="2"/>
</dbReference>
<feature type="compositionally biased region" description="Basic residues" evidence="1">
    <location>
        <begin position="444"/>
        <end position="456"/>
    </location>
</feature>
<evidence type="ECO:0000313" key="3">
    <source>
        <dbReference type="EMBL" id="RVW98520.1"/>
    </source>
</evidence>
<organism evidence="3 4">
    <name type="scientific">Vitis vinifera</name>
    <name type="common">Grape</name>
    <dbReference type="NCBI Taxonomy" id="29760"/>
    <lineage>
        <taxon>Eukaryota</taxon>
        <taxon>Viridiplantae</taxon>
        <taxon>Streptophyta</taxon>
        <taxon>Embryophyta</taxon>
        <taxon>Tracheophyta</taxon>
        <taxon>Spermatophyta</taxon>
        <taxon>Magnoliopsida</taxon>
        <taxon>eudicotyledons</taxon>
        <taxon>Gunneridae</taxon>
        <taxon>Pentapetalae</taxon>
        <taxon>rosids</taxon>
        <taxon>Vitales</taxon>
        <taxon>Vitaceae</taxon>
        <taxon>Viteae</taxon>
        <taxon>Vitis</taxon>
    </lineage>
</organism>
<dbReference type="InterPro" id="IPR036691">
    <property type="entry name" value="Endo/exonu/phosph_ase_sf"/>
</dbReference>
<protein>
    <submittedName>
        <fullName evidence="3">Transposon TX1 uncharacterized 149 kDa protein</fullName>
    </submittedName>
</protein>
<feature type="domain" description="Reverse transcriptase" evidence="2">
    <location>
        <begin position="1025"/>
        <end position="1364"/>
    </location>
</feature>
<dbReference type="EMBL" id="QGNW01000093">
    <property type="protein sequence ID" value="RVW98520.1"/>
    <property type="molecule type" value="Genomic_DNA"/>
</dbReference>
<gene>
    <name evidence="3" type="primary">YTX2_75</name>
    <name evidence="3" type="ORF">CK203_026837</name>
</gene>
<reference evidence="3 4" key="1">
    <citation type="journal article" date="2018" name="PLoS Genet.">
        <title>Population sequencing reveals clonal diversity and ancestral inbreeding in the grapevine cultivar Chardonnay.</title>
        <authorList>
            <person name="Roach M.J."/>
            <person name="Johnson D.L."/>
            <person name="Bohlmann J."/>
            <person name="van Vuuren H.J."/>
            <person name="Jones S.J."/>
            <person name="Pretorius I.S."/>
            <person name="Schmidt S.A."/>
            <person name="Borneman A.R."/>
        </authorList>
    </citation>
    <scope>NUCLEOTIDE SEQUENCE [LARGE SCALE GENOMIC DNA]</scope>
    <source>
        <strain evidence="4">cv. Chardonnay</strain>
        <tissue evidence="3">Leaf</tissue>
    </source>
</reference>
<evidence type="ECO:0000256" key="1">
    <source>
        <dbReference type="SAM" id="MobiDB-lite"/>
    </source>
</evidence>
<comment type="caution">
    <text evidence="3">The sequence shown here is derived from an EMBL/GenBank/DDBJ whole genome shotgun (WGS) entry which is preliminary data.</text>
</comment>
<feature type="region of interest" description="Disordered" evidence="1">
    <location>
        <begin position="429"/>
        <end position="496"/>
    </location>
</feature>
<dbReference type="PANTHER" id="PTHR46890">
    <property type="entry name" value="NON-LTR RETROLELEMENT REVERSE TRANSCRIPTASE-LIKE PROTEIN-RELATED"/>
    <property type="match status" value="1"/>
</dbReference>
<dbReference type="Gene3D" id="3.30.2450.30">
    <property type="match status" value="1"/>
</dbReference>
<dbReference type="SUPFAM" id="SSF56672">
    <property type="entry name" value="DNA/RNA polymerases"/>
    <property type="match status" value="1"/>
</dbReference>
<dbReference type="InterPro" id="IPR043502">
    <property type="entry name" value="DNA/RNA_pol_sf"/>
</dbReference>
<dbReference type="InterPro" id="IPR000477">
    <property type="entry name" value="RT_dom"/>
</dbReference>
<evidence type="ECO:0000259" key="2">
    <source>
        <dbReference type="PROSITE" id="PS50878"/>
    </source>
</evidence>
<feature type="region of interest" description="Disordered" evidence="1">
    <location>
        <begin position="511"/>
        <end position="621"/>
    </location>
</feature>